<keyword evidence="2" id="KW-1185">Reference proteome</keyword>
<dbReference type="PANTHER" id="PTHR43767:SF1">
    <property type="entry name" value="NONRIBOSOMAL PEPTIDE SYNTHASE PES1 (EUROFUNG)-RELATED"/>
    <property type="match status" value="1"/>
</dbReference>
<dbReference type="Gene3D" id="3.30.300.30">
    <property type="match status" value="1"/>
</dbReference>
<dbReference type="Gene3D" id="3.40.50.12780">
    <property type="entry name" value="N-terminal domain of ligase-like"/>
    <property type="match status" value="1"/>
</dbReference>
<proteinExistence type="predicted"/>
<dbReference type="EMBL" id="JABEPP010000005">
    <property type="protein sequence ID" value="NNM74137.1"/>
    <property type="molecule type" value="Genomic_DNA"/>
</dbReference>
<dbReference type="AlphaFoldDB" id="A0A849IDS8"/>
<gene>
    <name evidence="1" type="ORF">HJG44_17320</name>
</gene>
<dbReference type="SUPFAM" id="SSF56801">
    <property type="entry name" value="Acetyl-CoA synthetase-like"/>
    <property type="match status" value="1"/>
</dbReference>
<dbReference type="Proteomes" id="UP000564885">
    <property type="component" value="Unassembled WGS sequence"/>
</dbReference>
<accession>A0A849IDS8</accession>
<evidence type="ECO:0000313" key="1">
    <source>
        <dbReference type="EMBL" id="NNM74137.1"/>
    </source>
</evidence>
<sequence length="107" mass="11720">MLSVANLQVNYDATPASLGLTDYYKEPEQTRQVLVEGWLRTGDLGTMDAEGHFYVVDRKKDVITRGGQNVYPAYIEEVLYSDPAGAEAAAIAEPEVELGDPQRQTAA</sequence>
<dbReference type="InterPro" id="IPR045851">
    <property type="entry name" value="AMP-bd_C_sf"/>
</dbReference>
<name>A0A849IDS8_9HYPH</name>
<dbReference type="GO" id="GO:0016878">
    <property type="term" value="F:acid-thiol ligase activity"/>
    <property type="evidence" value="ECO:0007669"/>
    <property type="project" value="UniProtKB-ARBA"/>
</dbReference>
<reference evidence="1 2" key="1">
    <citation type="submission" date="2020-04" db="EMBL/GenBank/DDBJ databases">
        <title>Enterovirga sp. isolate from soil.</title>
        <authorList>
            <person name="Chea S."/>
            <person name="Kim D.-U."/>
        </authorList>
    </citation>
    <scope>NUCLEOTIDE SEQUENCE [LARGE SCALE GENOMIC DNA]</scope>
    <source>
        <strain evidence="1 2">DB1703</strain>
    </source>
</reference>
<organism evidence="1 2">
    <name type="scientific">Enterovirga aerilata</name>
    <dbReference type="NCBI Taxonomy" id="2730920"/>
    <lineage>
        <taxon>Bacteria</taxon>
        <taxon>Pseudomonadati</taxon>
        <taxon>Pseudomonadota</taxon>
        <taxon>Alphaproteobacteria</taxon>
        <taxon>Hyphomicrobiales</taxon>
        <taxon>Methylobacteriaceae</taxon>
        <taxon>Enterovirga</taxon>
    </lineage>
</organism>
<evidence type="ECO:0000313" key="2">
    <source>
        <dbReference type="Proteomes" id="UP000564885"/>
    </source>
</evidence>
<dbReference type="InterPro" id="IPR042099">
    <property type="entry name" value="ANL_N_sf"/>
</dbReference>
<dbReference type="PANTHER" id="PTHR43767">
    <property type="entry name" value="LONG-CHAIN-FATTY-ACID--COA LIGASE"/>
    <property type="match status" value="1"/>
</dbReference>
<dbReference type="InterPro" id="IPR050237">
    <property type="entry name" value="ATP-dep_AMP-bd_enzyme"/>
</dbReference>
<protein>
    <submittedName>
        <fullName evidence="1">AMP-binding protein</fullName>
    </submittedName>
</protein>
<comment type="caution">
    <text evidence="1">The sequence shown here is derived from an EMBL/GenBank/DDBJ whole genome shotgun (WGS) entry which is preliminary data.</text>
</comment>